<organism evidence="3 4">
    <name type="scientific">Candidatus Avipropionibacterium avicola</name>
    <dbReference type="NCBI Taxonomy" id="2840701"/>
    <lineage>
        <taxon>Bacteria</taxon>
        <taxon>Bacillati</taxon>
        <taxon>Actinomycetota</taxon>
        <taxon>Actinomycetes</taxon>
        <taxon>Propionibacteriales</taxon>
        <taxon>Propionibacteriaceae</taxon>
        <taxon>Propionibacteriaceae incertae sedis</taxon>
        <taxon>Candidatus Avipropionibacterium</taxon>
    </lineage>
</organism>
<proteinExistence type="inferred from homology"/>
<dbReference type="PRINTS" id="PR00080">
    <property type="entry name" value="SDRFAMILY"/>
</dbReference>
<dbReference type="Gene3D" id="3.40.50.720">
    <property type="entry name" value="NAD(P)-binding Rossmann-like Domain"/>
    <property type="match status" value="1"/>
</dbReference>
<reference evidence="3" key="2">
    <citation type="journal article" date="2021" name="PeerJ">
        <title>Extensive microbial diversity within the chicken gut microbiome revealed by metagenomics and culture.</title>
        <authorList>
            <person name="Gilroy R."/>
            <person name="Ravi A."/>
            <person name="Getino M."/>
            <person name="Pursley I."/>
            <person name="Horton D.L."/>
            <person name="Alikhan N.F."/>
            <person name="Baker D."/>
            <person name="Gharbi K."/>
            <person name="Hall N."/>
            <person name="Watson M."/>
            <person name="Adriaenssens E.M."/>
            <person name="Foster-Nyarko E."/>
            <person name="Jarju S."/>
            <person name="Secka A."/>
            <person name="Antonio M."/>
            <person name="Oren A."/>
            <person name="Chaudhuri R.R."/>
            <person name="La Ragione R."/>
            <person name="Hildebrand F."/>
            <person name="Pallen M.J."/>
        </authorList>
    </citation>
    <scope>NUCLEOTIDE SEQUENCE</scope>
    <source>
        <strain evidence="3">ChiGjej1B1-24693</strain>
    </source>
</reference>
<comment type="caution">
    <text evidence="3">The sequence shown here is derived from an EMBL/GenBank/DDBJ whole genome shotgun (WGS) entry which is preliminary data.</text>
</comment>
<dbReference type="NCBIfam" id="NF005559">
    <property type="entry name" value="PRK07231.1"/>
    <property type="match status" value="1"/>
</dbReference>
<dbReference type="InterPro" id="IPR002347">
    <property type="entry name" value="SDR_fam"/>
</dbReference>
<dbReference type="Proteomes" id="UP000886842">
    <property type="component" value="Unassembled WGS sequence"/>
</dbReference>
<dbReference type="PANTHER" id="PTHR24321">
    <property type="entry name" value="DEHYDROGENASES, SHORT CHAIN"/>
    <property type="match status" value="1"/>
</dbReference>
<dbReference type="EC" id="1.1.1.47" evidence="3"/>
<dbReference type="CDD" id="cd05233">
    <property type="entry name" value="SDR_c"/>
    <property type="match status" value="1"/>
</dbReference>
<accession>A0A9D1GXR0</accession>
<protein>
    <submittedName>
        <fullName evidence="3">Glucose 1-dehydrogenase</fullName>
        <ecNumber evidence="3">1.1.1.47</ecNumber>
    </submittedName>
</protein>
<name>A0A9D1GXR0_9ACTN</name>
<gene>
    <name evidence="3" type="ORF">IAA98_09340</name>
</gene>
<dbReference type="AlphaFoldDB" id="A0A9D1GXR0"/>
<sequence>MTTGQLADRSVIVTGAASGIGRRAAQRFAEAGARVTLADINVDGVRDAAAELPGAIAVGVDIRDVESVRAMVAATTEAFGGIDVLVNNAMVCGRSRLLDAPVEELRNDFEVNLLGPFLCCQQVLPVMLEAERGVIINLSSVNGLAHLGNEAYSAAKAGVLALTRAIALDYGDRGIRCNAVAPGTVRTEVWGHRLANDPDALERAAQFYPTGRIGEPDDIADALLFLASDAASWISGITLPVDGGLLAGNLAMARGITEAD</sequence>
<dbReference type="SUPFAM" id="SSF51735">
    <property type="entry name" value="NAD(P)-binding Rossmann-fold domains"/>
    <property type="match status" value="1"/>
</dbReference>
<evidence type="ECO:0000256" key="1">
    <source>
        <dbReference type="ARBA" id="ARBA00006484"/>
    </source>
</evidence>
<dbReference type="EMBL" id="DVLP01000278">
    <property type="protein sequence ID" value="HIT75776.1"/>
    <property type="molecule type" value="Genomic_DNA"/>
</dbReference>
<dbReference type="Pfam" id="PF13561">
    <property type="entry name" value="adh_short_C2"/>
    <property type="match status" value="1"/>
</dbReference>
<dbReference type="PANTHER" id="PTHR24321:SF14">
    <property type="entry name" value="SHORT-CHAIN TYPE DEHYDROGENASE_REDUCTASE BLR2146-RELATED"/>
    <property type="match status" value="1"/>
</dbReference>
<dbReference type="InterPro" id="IPR036291">
    <property type="entry name" value="NAD(P)-bd_dom_sf"/>
</dbReference>
<dbReference type="PRINTS" id="PR00081">
    <property type="entry name" value="GDHRDH"/>
</dbReference>
<keyword evidence="2 3" id="KW-0560">Oxidoreductase</keyword>
<dbReference type="FunFam" id="3.40.50.720:FF:000084">
    <property type="entry name" value="Short-chain dehydrogenase reductase"/>
    <property type="match status" value="1"/>
</dbReference>
<evidence type="ECO:0000256" key="2">
    <source>
        <dbReference type="ARBA" id="ARBA00023002"/>
    </source>
</evidence>
<evidence type="ECO:0000313" key="4">
    <source>
        <dbReference type="Proteomes" id="UP000886842"/>
    </source>
</evidence>
<dbReference type="InterPro" id="IPR020904">
    <property type="entry name" value="Sc_DH/Rdtase_CS"/>
</dbReference>
<comment type="similarity">
    <text evidence="1">Belongs to the short-chain dehydrogenases/reductases (SDR) family.</text>
</comment>
<dbReference type="PROSITE" id="PS00061">
    <property type="entry name" value="ADH_SHORT"/>
    <property type="match status" value="1"/>
</dbReference>
<reference evidence="3" key="1">
    <citation type="submission" date="2020-10" db="EMBL/GenBank/DDBJ databases">
        <authorList>
            <person name="Gilroy R."/>
        </authorList>
    </citation>
    <scope>NUCLEOTIDE SEQUENCE</scope>
    <source>
        <strain evidence="3">ChiGjej1B1-24693</strain>
    </source>
</reference>
<dbReference type="GO" id="GO:0047936">
    <property type="term" value="F:glucose 1-dehydrogenase [NAD(P)+] activity"/>
    <property type="evidence" value="ECO:0007669"/>
    <property type="project" value="UniProtKB-EC"/>
</dbReference>
<evidence type="ECO:0000313" key="3">
    <source>
        <dbReference type="EMBL" id="HIT75776.1"/>
    </source>
</evidence>